<keyword evidence="2" id="KW-1185">Reference proteome</keyword>
<accession>A0ACB9T3W7</accession>
<organism evidence="1 2">
    <name type="scientific">Holotrichia oblita</name>
    <name type="common">Chafer beetle</name>
    <dbReference type="NCBI Taxonomy" id="644536"/>
    <lineage>
        <taxon>Eukaryota</taxon>
        <taxon>Metazoa</taxon>
        <taxon>Ecdysozoa</taxon>
        <taxon>Arthropoda</taxon>
        <taxon>Hexapoda</taxon>
        <taxon>Insecta</taxon>
        <taxon>Pterygota</taxon>
        <taxon>Neoptera</taxon>
        <taxon>Endopterygota</taxon>
        <taxon>Coleoptera</taxon>
        <taxon>Polyphaga</taxon>
        <taxon>Scarabaeiformia</taxon>
        <taxon>Scarabaeidae</taxon>
        <taxon>Melolonthinae</taxon>
        <taxon>Holotrichia</taxon>
    </lineage>
</organism>
<evidence type="ECO:0000313" key="2">
    <source>
        <dbReference type="Proteomes" id="UP001056778"/>
    </source>
</evidence>
<dbReference type="EMBL" id="CM043019">
    <property type="protein sequence ID" value="KAI4461510.1"/>
    <property type="molecule type" value="Genomic_DNA"/>
</dbReference>
<dbReference type="Proteomes" id="UP001056778">
    <property type="component" value="Chromosome 5"/>
</dbReference>
<gene>
    <name evidence="1" type="ORF">MML48_5g00012720</name>
</gene>
<reference evidence="1" key="1">
    <citation type="submission" date="2022-04" db="EMBL/GenBank/DDBJ databases">
        <title>Chromosome-scale genome assembly of Holotrichia oblita Faldermann.</title>
        <authorList>
            <person name="Rongchong L."/>
        </authorList>
    </citation>
    <scope>NUCLEOTIDE SEQUENCE</scope>
    <source>
        <strain evidence="1">81SQS9</strain>
    </source>
</reference>
<protein>
    <submittedName>
        <fullName evidence="1">Uncharacterized protein</fullName>
    </submittedName>
</protein>
<comment type="caution">
    <text evidence="1">The sequence shown here is derived from an EMBL/GenBank/DDBJ whole genome shotgun (WGS) entry which is preliminary data.</text>
</comment>
<name>A0ACB9T3W7_HOLOL</name>
<sequence length="88" mass="9214">MVFAEGKVEQTSSEADSELSSHSIPYHTVLYIVTVIPAGAIQISSGEGGQGIHTLTMTNSPAGGAIVQYAQGQEFYVPGIVSYFSAFS</sequence>
<proteinExistence type="predicted"/>
<evidence type="ECO:0000313" key="1">
    <source>
        <dbReference type="EMBL" id="KAI4461510.1"/>
    </source>
</evidence>